<dbReference type="InterPro" id="IPR019141">
    <property type="entry name" value="DUF2045"/>
</dbReference>
<organism evidence="2">
    <name type="scientific">Amphimedon queenslandica</name>
    <name type="common">Sponge</name>
    <dbReference type="NCBI Taxonomy" id="400682"/>
    <lineage>
        <taxon>Eukaryota</taxon>
        <taxon>Metazoa</taxon>
        <taxon>Porifera</taxon>
        <taxon>Demospongiae</taxon>
        <taxon>Heteroscleromorpha</taxon>
        <taxon>Haplosclerida</taxon>
        <taxon>Niphatidae</taxon>
        <taxon>Amphimedon</taxon>
    </lineage>
</organism>
<dbReference type="FunCoup" id="A0A1X7U8J5">
    <property type="interactions" value="30"/>
</dbReference>
<dbReference type="eggNOG" id="KOG2465">
    <property type="taxonomic scope" value="Eukaryota"/>
</dbReference>
<evidence type="ECO:0000256" key="1">
    <source>
        <dbReference type="SAM" id="MobiDB-lite"/>
    </source>
</evidence>
<protein>
    <submittedName>
        <fullName evidence="2">Uncharacterized protein</fullName>
    </submittedName>
</protein>
<reference evidence="2" key="1">
    <citation type="submission" date="2017-05" db="UniProtKB">
        <authorList>
            <consortium name="EnsemblMetazoa"/>
        </authorList>
    </citation>
    <scope>IDENTIFICATION</scope>
</reference>
<feature type="region of interest" description="Disordered" evidence="1">
    <location>
        <begin position="309"/>
        <end position="388"/>
    </location>
</feature>
<dbReference type="STRING" id="400682.A0A1X7U8J5"/>
<dbReference type="InParanoid" id="A0A1X7U8J5"/>
<dbReference type="AlphaFoldDB" id="A0A1X7U8J5"/>
<dbReference type="OrthoDB" id="1906921at2759"/>
<evidence type="ECO:0000313" key="2">
    <source>
        <dbReference type="EnsemblMetazoa" id="Aqu2.1.23776_001"/>
    </source>
</evidence>
<dbReference type="Pfam" id="PF09741">
    <property type="entry name" value="DUF2045"/>
    <property type="match status" value="1"/>
</dbReference>
<accession>A0A1X7U8J5</accession>
<dbReference type="EnsemblMetazoa" id="Aqu2.1.23776_001">
    <property type="protein sequence ID" value="Aqu2.1.23776_001"/>
    <property type="gene ID" value="Aqu2.1.23776"/>
</dbReference>
<proteinExistence type="predicted"/>
<dbReference type="PANTHER" id="PTHR21477">
    <property type="entry name" value="ZGC:172139"/>
    <property type="match status" value="1"/>
</dbReference>
<name>A0A1X7U8J5_AMPQE</name>
<dbReference type="PANTHER" id="PTHR21477:SF13">
    <property type="entry name" value="KIAA0930"/>
    <property type="match status" value="1"/>
</dbReference>
<feature type="compositionally biased region" description="Low complexity" evidence="1">
    <location>
        <begin position="339"/>
        <end position="354"/>
    </location>
</feature>
<feature type="compositionally biased region" description="Polar residues" evidence="1">
    <location>
        <begin position="325"/>
        <end position="338"/>
    </location>
</feature>
<sequence>MIFFSQKNNNNYEWVLIIHGAVLLKLIDRRVVDMDVRVRTLKRVLGELIHKFKPELYREEAKLRHRRISHDPSSSSYWSATFHELYVSSDKSGDSSRDDLLFYIQYDSKMKKEDVLVVRFDTKAIPEGDNPNVFWDETLYINLLLHEFTYCLTCCTLAADSSSVPLSARVIQRVELDVYPTHLSRRMDTKEEETATCYPNLNFIIDSFQELFGHLTLSSPGEKIAVQITATNPYLAGRRPIFVGGLDYKVLRASCDQKEEERKESGSLFQTLFRRKSLKNVDRFHFIPMEGPNGKGHAEMAICSIDSESVTSDDIPTPLEPSLPVDTNQPLGTSTPVDTSQPLEPSTPLSPTSPIFSVHTSNENLIGSDPKTKQSSTKKKGKRYQPKEGQAPIHTYLTFVQLPWYSVIEDILKSDKEPVL</sequence>